<dbReference type="EMBL" id="JALJOV010000485">
    <property type="protein sequence ID" value="KAK9863339.1"/>
    <property type="molecule type" value="Genomic_DNA"/>
</dbReference>
<gene>
    <name evidence="3" type="ORF">WJX84_002629</name>
</gene>
<dbReference type="InterPro" id="IPR005062">
    <property type="entry name" value="SAC3/GANP/THP3_conserved"/>
</dbReference>
<feature type="compositionally biased region" description="Basic residues" evidence="1">
    <location>
        <begin position="355"/>
        <end position="369"/>
    </location>
</feature>
<evidence type="ECO:0000259" key="2">
    <source>
        <dbReference type="Pfam" id="PF03399"/>
    </source>
</evidence>
<dbReference type="PANTHER" id="PTHR12436">
    <property type="entry name" value="80 KDA MCM3-ASSOCIATED PROTEIN"/>
    <property type="match status" value="1"/>
</dbReference>
<organism evidence="3 4">
    <name type="scientific">Apatococcus fuscideae</name>
    <dbReference type="NCBI Taxonomy" id="2026836"/>
    <lineage>
        <taxon>Eukaryota</taxon>
        <taxon>Viridiplantae</taxon>
        <taxon>Chlorophyta</taxon>
        <taxon>core chlorophytes</taxon>
        <taxon>Trebouxiophyceae</taxon>
        <taxon>Chlorellales</taxon>
        <taxon>Chlorellaceae</taxon>
        <taxon>Apatococcus</taxon>
    </lineage>
</organism>
<feature type="compositionally biased region" description="Basic residues" evidence="1">
    <location>
        <begin position="378"/>
        <end position="390"/>
    </location>
</feature>
<feature type="compositionally biased region" description="Low complexity" evidence="1">
    <location>
        <begin position="58"/>
        <end position="104"/>
    </location>
</feature>
<feature type="compositionally biased region" description="Low complexity" evidence="1">
    <location>
        <begin position="705"/>
        <end position="716"/>
    </location>
</feature>
<evidence type="ECO:0000313" key="3">
    <source>
        <dbReference type="EMBL" id="KAK9863339.1"/>
    </source>
</evidence>
<proteinExistence type="predicted"/>
<name>A0AAW1T483_9CHLO</name>
<accession>A0AAW1T483</accession>
<sequence length="811" mass="86430">MDYSTQSTATQYAGWHASQPGYYQGYSQGYDANGYFNGYPGYGQPGLYPGYGQAFAPGQQAAQAAPQEVPGAPEEAPPGAEEPASQQPPAASAPAEAQAAPAASYPWTPQQQYSAGQWGAYYAQQPGHYAQPQPPGAYGQNGYNAGQAAAYPSPAAAAAHPQTPPIWPNAAATPSPAAAVRPTPITAKPAAAQNGVAFTIKPQMVKPKKPANAAAAAAAKPAYVAVGASEAVKPKAWPPSLRSWVERAFAMKLTDAEKANLGVKLRETINRAESANELWSRNWDMYPLPALQEDIASVASSIIPGPPKLPEPAGSGARAARRWGPVPQAVSASSQGTRDRSSDSDSDPSLVGGRSGRRRGRRSRSRSRSRSYDPSPRLTKRQRKALKAAKAHQNTKPAAAKGKKAQNMKPNVWKRATSVDADNEGPLDAGEIRRRAQRDRRFQGSTRAVSAIAPKFDVMRLKELKADAAGAEQKFDGKVIKGTCQKLEKSYFRLTAPPDPSVVRPLPVLKSALAKLVASLHDGSAPYFYALDQFKGMRQDLTVQHIRDEVCAQVYEAHGRAALEYGDMSEYNQCQTQLETLYKAGVRGCEQEFLAYRLLYQSAHSKHGEATALLATLQAALSQVNPNAEIEHAISVCEAMQGDDYETCFRLYANAPRMGRALMDISHPRQRFEALTMMCDGFRPSLPVPHIARILGFVARPSSASQGASGGASSSGPDLQGPSQESLPGSSHAQFIGRHAPAADRESGESACLAWLASCQAVLVASAGGPPSAQALDCKANLGRLVMPQVEAVTHGDVNLALDDFMTHATE</sequence>
<feature type="region of interest" description="Disordered" evidence="1">
    <location>
        <begin position="302"/>
        <end position="409"/>
    </location>
</feature>
<dbReference type="Pfam" id="PF03399">
    <property type="entry name" value="SAC3_GANP"/>
    <property type="match status" value="1"/>
</dbReference>
<reference evidence="3 4" key="1">
    <citation type="journal article" date="2024" name="Nat. Commun.">
        <title>Phylogenomics reveals the evolutionary origins of lichenization in chlorophyte algae.</title>
        <authorList>
            <person name="Puginier C."/>
            <person name="Libourel C."/>
            <person name="Otte J."/>
            <person name="Skaloud P."/>
            <person name="Haon M."/>
            <person name="Grisel S."/>
            <person name="Petersen M."/>
            <person name="Berrin J.G."/>
            <person name="Delaux P.M."/>
            <person name="Dal Grande F."/>
            <person name="Keller J."/>
        </authorList>
    </citation>
    <scope>NUCLEOTIDE SEQUENCE [LARGE SCALE GENOMIC DNA]</scope>
    <source>
        <strain evidence="3 4">SAG 2523</strain>
    </source>
</reference>
<keyword evidence="4" id="KW-1185">Reference proteome</keyword>
<feature type="region of interest" description="Disordered" evidence="1">
    <location>
        <begin position="154"/>
        <end position="179"/>
    </location>
</feature>
<feature type="domain" description="SAC3/GANP/THP3 conserved" evidence="2">
    <location>
        <begin position="487"/>
        <end position="698"/>
    </location>
</feature>
<evidence type="ECO:0000313" key="4">
    <source>
        <dbReference type="Proteomes" id="UP001485043"/>
    </source>
</evidence>
<dbReference type="InterPro" id="IPR045107">
    <property type="entry name" value="SAC3/GANP/THP3"/>
</dbReference>
<evidence type="ECO:0000256" key="1">
    <source>
        <dbReference type="SAM" id="MobiDB-lite"/>
    </source>
</evidence>
<dbReference type="Gene3D" id="1.25.40.990">
    <property type="match status" value="1"/>
</dbReference>
<dbReference type="PANTHER" id="PTHR12436:SF4">
    <property type="entry name" value="LEUKOCYTE RECEPTOR CLUSTER MEMBER 8"/>
    <property type="match status" value="1"/>
</dbReference>
<feature type="region of interest" description="Disordered" evidence="1">
    <location>
        <begin position="705"/>
        <end position="732"/>
    </location>
</feature>
<feature type="compositionally biased region" description="Polar residues" evidence="1">
    <location>
        <begin position="721"/>
        <end position="732"/>
    </location>
</feature>
<dbReference type="AlphaFoldDB" id="A0AAW1T483"/>
<feature type="compositionally biased region" description="Low complexity" evidence="1">
    <location>
        <begin position="168"/>
        <end position="179"/>
    </location>
</feature>
<dbReference type="GO" id="GO:0005634">
    <property type="term" value="C:nucleus"/>
    <property type="evidence" value="ECO:0007669"/>
    <property type="project" value="TreeGrafter"/>
</dbReference>
<dbReference type="Proteomes" id="UP001485043">
    <property type="component" value="Unassembled WGS sequence"/>
</dbReference>
<feature type="region of interest" description="Disordered" evidence="1">
    <location>
        <begin position="58"/>
        <end position="106"/>
    </location>
</feature>
<protein>
    <recommendedName>
        <fullName evidence="2">SAC3/GANP/THP3 conserved domain-containing protein</fullName>
    </recommendedName>
</protein>
<comment type="caution">
    <text evidence="3">The sequence shown here is derived from an EMBL/GenBank/DDBJ whole genome shotgun (WGS) entry which is preliminary data.</text>
</comment>